<reference evidence="4 5" key="1">
    <citation type="submission" date="2015-05" db="EMBL/GenBank/DDBJ databases">
        <authorList>
            <person name="Fogelqvist Johan"/>
        </authorList>
    </citation>
    <scope>NUCLEOTIDE SEQUENCE [LARGE SCALE GENOMIC DNA]</scope>
    <source>
        <strain evidence="1">VL1</strain>
        <strain evidence="2">VL2</strain>
    </source>
</reference>
<protein>
    <submittedName>
        <fullName evidence="2">Uncharacterized protein</fullName>
    </submittedName>
</protein>
<evidence type="ECO:0000313" key="4">
    <source>
        <dbReference type="Proteomes" id="UP000044602"/>
    </source>
</evidence>
<name>A0A0G4NF82_VERLO</name>
<gene>
    <name evidence="1" type="ORF">BN1708_005278</name>
    <name evidence="2" type="ORF">BN1723_016430</name>
    <name evidence="3" type="ORF">HYQ45_005176</name>
</gene>
<evidence type="ECO:0000313" key="3">
    <source>
        <dbReference type="EMBL" id="KAG7137512.1"/>
    </source>
</evidence>
<dbReference type="Proteomes" id="UP000689129">
    <property type="component" value="Unassembled WGS sequence"/>
</dbReference>
<proteinExistence type="predicted"/>
<dbReference type="AlphaFoldDB" id="A0A0G4NF82"/>
<dbReference type="OrthoDB" id="4853196at2759"/>
<dbReference type="EMBL" id="JAEMWZ010000086">
    <property type="protein sequence ID" value="KAG7137512.1"/>
    <property type="molecule type" value="Genomic_DNA"/>
</dbReference>
<dbReference type="Proteomes" id="UP000045706">
    <property type="component" value="Unassembled WGS sequence"/>
</dbReference>
<dbReference type="EMBL" id="CVQH01021529">
    <property type="protein sequence ID" value="CRK30840.1"/>
    <property type="molecule type" value="Genomic_DNA"/>
</dbReference>
<evidence type="ECO:0000313" key="5">
    <source>
        <dbReference type="Proteomes" id="UP000045706"/>
    </source>
</evidence>
<dbReference type="Proteomes" id="UP000044602">
    <property type="component" value="Unassembled WGS sequence"/>
</dbReference>
<organism evidence="2 5">
    <name type="scientific">Verticillium longisporum</name>
    <name type="common">Verticillium dahliae var. longisporum</name>
    <dbReference type="NCBI Taxonomy" id="100787"/>
    <lineage>
        <taxon>Eukaryota</taxon>
        <taxon>Fungi</taxon>
        <taxon>Dikarya</taxon>
        <taxon>Ascomycota</taxon>
        <taxon>Pezizomycotina</taxon>
        <taxon>Sordariomycetes</taxon>
        <taxon>Hypocreomycetidae</taxon>
        <taxon>Glomerellales</taxon>
        <taxon>Plectosphaerellaceae</taxon>
        <taxon>Verticillium</taxon>
    </lineage>
</organism>
<keyword evidence="4" id="KW-1185">Reference proteome</keyword>
<reference evidence="3" key="2">
    <citation type="journal article" date="2021" name="Mol. Plant Pathol.">
        <title>A 20-kb lineage-specific genomic region tames virulence in pathogenic amphidiploid Verticillium longisporum.</title>
        <authorList>
            <person name="Harting R."/>
            <person name="Starke J."/>
            <person name="Kusch H."/>
            <person name="Poggeler S."/>
            <person name="Maurus I."/>
            <person name="Schluter R."/>
            <person name="Landesfeind M."/>
            <person name="Bulla I."/>
            <person name="Nowrousian M."/>
            <person name="de Jonge R."/>
            <person name="Stahlhut G."/>
            <person name="Hoff K.J."/>
            <person name="Asshauer K.P."/>
            <person name="Thurmer A."/>
            <person name="Stanke M."/>
            <person name="Daniel R."/>
            <person name="Morgenstern B."/>
            <person name="Thomma B.P.H.J."/>
            <person name="Kronstad J.W."/>
            <person name="Braus-Stromeyer S.A."/>
            <person name="Braus G.H."/>
        </authorList>
    </citation>
    <scope>NUCLEOTIDE SEQUENCE</scope>
    <source>
        <strain evidence="3">Vl32</strain>
    </source>
</reference>
<sequence>MDRLTSLPTELIILIAKDVSSLNALAALARSYRSMHSIANPILYELSLASGAKLRALKRALVCVVQEDKLDSASTLAAHPAPVPKLPMNIGLLTFSLHSALKFGSLRTASILLGVHANVLSCREINSWTRVRHTGENEWKLGIEGPGSLAAAAGVRYFSPTCEAYASEEDFWIMKKEVVEQILRQLQLRVGTGSPAKRAGRKEEYQDELDSALNAAVGTDAHVADLMELLIGLGANVNRTPKRRYLVRTENVVMRAIMEEDLVLLKEKVSFLAQNGADFSRAQRSADWGEVEVKTAMERLDDKLQDDEQTKDLQIPTTLAAIEYLRFIGASR</sequence>
<evidence type="ECO:0000313" key="1">
    <source>
        <dbReference type="EMBL" id="CRK30840.1"/>
    </source>
</evidence>
<evidence type="ECO:0000313" key="2">
    <source>
        <dbReference type="EMBL" id="CRK44955.1"/>
    </source>
</evidence>
<accession>A0A0G4NF82</accession>
<dbReference type="EMBL" id="CVQI01034407">
    <property type="protein sequence ID" value="CRK44955.1"/>
    <property type="molecule type" value="Genomic_DNA"/>
</dbReference>
<feature type="non-terminal residue" evidence="2">
    <location>
        <position position="332"/>
    </location>
</feature>